<feature type="transmembrane region" description="Helical" evidence="8">
    <location>
        <begin position="157"/>
        <end position="178"/>
    </location>
</feature>
<dbReference type="PANTHER" id="PTHR30614:SF20">
    <property type="entry name" value="GLUTAMINE TRANSPORT SYSTEM PERMEASE PROTEIN GLNP"/>
    <property type="match status" value="1"/>
</dbReference>
<gene>
    <name evidence="10" type="ORF">UFOPK3897_01238</name>
</gene>
<comment type="subcellular location">
    <subcellularLocation>
        <location evidence="1">Membrane</location>
        <topology evidence="1">Multi-pass membrane protein</topology>
    </subcellularLocation>
</comment>
<name>A0A6J7MZI7_9ZZZZ</name>
<feature type="transmembrane region" description="Helical" evidence="8">
    <location>
        <begin position="341"/>
        <end position="362"/>
    </location>
</feature>
<dbReference type="GO" id="GO:0055085">
    <property type="term" value="P:transmembrane transport"/>
    <property type="evidence" value="ECO:0007669"/>
    <property type="project" value="InterPro"/>
</dbReference>
<proteinExistence type="inferred from homology"/>
<keyword evidence="6 8" id="KW-0472">Membrane</keyword>
<dbReference type="InterPro" id="IPR043429">
    <property type="entry name" value="ArtM/GltK/GlnP/TcyL/YhdX-like"/>
</dbReference>
<feature type="domain" description="ABC transmembrane type-1" evidence="9">
    <location>
        <begin position="155"/>
        <end position="362"/>
    </location>
</feature>
<dbReference type="PROSITE" id="PS50928">
    <property type="entry name" value="ABC_TM1"/>
    <property type="match status" value="1"/>
</dbReference>
<evidence type="ECO:0000256" key="5">
    <source>
        <dbReference type="ARBA" id="ARBA00022989"/>
    </source>
</evidence>
<keyword evidence="4" id="KW-0029">Amino-acid transport</keyword>
<sequence>MTTGVDGGPGREAGPLNHGIKERSNQDRARSLRARGLSISVVALVVLGTIFSIFAALGSEFNFIGWFCLALPLGMLALVYARRAEERVVDVDGPAADEKRSRQARRLAVTGITLASIYTFVLLVWSSWSGFVDVANTFFSWENISSSFPLVLEGFKLNIAVFIVAEFCVLIWALVIVVMRQLPGRAAAPLRWLAIIYVDVFRGLPAIVTIYLVVFGLPLTDLPIISDIENVNFVVWGIQIDQLFILGVIALTLVYGAYVAEVYRSGIESVHWSQSAAARGLGLSEGQTLRHVVMPQAVRRVIPPLMNDFIGLQKDTALLNVAGVLEGFNVARIYAGNNFNLSSVMGLGICFLVITIPMTRLTDYLVKRDQNRMQANS</sequence>
<feature type="region of interest" description="Disordered" evidence="7">
    <location>
        <begin position="1"/>
        <end position="25"/>
    </location>
</feature>
<feature type="transmembrane region" description="Helical" evidence="8">
    <location>
        <begin position="233"/>
        <end position="258"/>
    </location>
</feature>
<evidence type="ECO:0000256" key="7">
    <source>
        <dbReference type="SAM" id="MobiDB-lite"/>
    </source>
</evidence>
<dbReference type="CDD" id="cd06261">
    <property type="entry name" value="TM_PBP2"/>
    <property type="match status" value="1"/>
</dbReference>
<accession>A0A6J7MZI7</accession>
<dbReference type="InterPro" id="IPR035906">
    <property type="entry name" value="MetI-like_sf"/>
</dbReference>
<organism evidence="10">
    <name type="scientific">freshwater metagenome</name>
    <dbReference type="NCBI Taxonomy" id="449393"/>
    <lineage>
        <taxon>unclassified sequences</taxon>
        <taxon>metagenomes</taxon>
        <taxon>ecological metagenomes</taxon>
    </lineage>
</organism>
<evidence type="ECO:0000256" key="3">
    <source>
        <dbReference type="ARBA" id="ARBA00022692"/>
    </source>
</evidence>
<evidence type="ECO:0000256" key="2">
    <source>
        <dbReference type="ARBA" id="ARBA00010072"/>
    </source>
</evidence>
<dbReference type="GO" id="GO:0005886">
    <property type="term" value="C:plasma membrane"/>
    <property type="evidence" value="ECO:0007669"/>
    <property type="project" value="TreeGrafter"/>
</dbReference>
<evidence type="ECO:0000256" key="4">
    <source>
        <dbReference type="ARBA" id="ARBA00022970"/>
    </source>
</evidence>
<dbReference type="InterPro" id="IPR000515">
    <property type="entry name" value="MetI-like"/>
</dbReference>
<dbReference type="PANTHER" id="PTHR30614">
    <property type="entry name" value="MEMBRANE COMPONENT OF AMINO ACID ABC TRANSPORTER"/>
    <property type="match status" value="1"/>
</dbReference>
<evidence type="ECO:0000256" key="1">
    <source>
        <dbReference type="ARBA" id="ARBA00004141"/>
    </source>
</evidence>
<evidence type="ECO:0000313" key="10">
    <source>
        <dbReference type="EMBL" id="CAB4983204.1"/>
    </source>
</evidence>
<feature type="transmembrane region" description="Helical" evidence="8">
    <location>
        <begin position="190"/>
        <end position="213"/>
    </location>
</feature>
<feature type="compositionally biased region" description="Gly residues" evidence="7">
    <location>
        <begin position="1"/>
        <end position="11"/>
    </location>
</feature>
<dbReference type="GO" id="GO:0006865">
    <property type="term" value="P:amino acid transport"/>
    <property type="evidence" value="ECO:0007669"/>
    <property type="project" value="UniProtKB-KW"/>
</dbReference>
<feature type="transmembrane region" description="Helical" evidence="8">
    <location>
        <begin position="37"/>
        <end position="57"/>
    </location>
</feature>
<dbReference type="Pfam" id="PF00528">
    <property type="entry name" value="BPD_transp_1"/>
    <property type="match status" value="1"/>
</dbReference>
<feature type="transmembrane region" description="Helical" evidence="8">
    <location>
        <begin position="63"/>
        <end position="81"/>
    </location>
</feature>
<reference evidence="10" key="1">
    <citation type="submission" date="2020-05" db="EMBL/GenBank/DDBJ databases">
        <authorList>
            <person name="Chiriac C."/>
            <person name="Salcher M."/>
            <person name="Ghai R."/>
            <person name="Kavagutti S V."/>
        </authorList>
    </citation>
    <scope>NUCLEOTIDE SEQUENCE</scope>
</reference>
<keyword evidence="5 8" id="KW-1133">Transmembrane helix</keyword>
<protein>
    <submittedName>
        <fullName evidence="10">Unannotated protein</fullName>
    </submittedName>
</protein>
<evidence type="ECO:0000259" key="9">
    <source>
        <dbReference type="PROSITE" id="PS50928"/>
    </source>
</evidence>
<comment type="similarity">
    <text evidence="2">Belongs to the binding-protein-dependent transport system permease family. HisMQ subfamily.</text>
</comment>
<feature type="transmembrane region" description="Helical" evidence="8">
    <location>
        <begin position="107"/>
        <end position="128"/>
    </location>
</feature>
<dbReference type="EMBL" id="CAFBOF010000032">
    <property type="protein sequence ID" value="CAB4983204.1"/>
    <property type="molecule type" value="Genomic_DNA"/>
</dbReference>
<dbReference type="Gene3D" id="1.10.3720.10">
    <property type="entry name" value="MetI-like"/>
    <property type="match status" value="1"/>
</dbReference>
<dbReference type="SUPFAM" id="SSF161098">
    <property type="entry name" value="MetI-like"/>
    <property type="match status" value="1"/>
</dbReference>
<evidence type="ECO:0000256" key="6">
    <source>
        <dbReference type="ARBA" id="ARBA00023136"/>
    </source>
</evidence>
<dbReference type="AlphaFoldDB" id="A0A6J7MZI7"/>
<keyword evidence="3 8" id="KW-0812">Transmembrane</keyword>
<keyword evidence="4" id="KW-0813">Transport</keyword>
<evidence type="ECO:0000256" key="8">
    <source>
        <dbReference type="SAM" id="Phobius"/>
    </source>
</evidence>